<evidence type="ECO:0008006" key="3">
    <source>
        <dbReference type="Google" id="ProtNLM"/>
    </source>
</evidence>
<organism evidence="1 2">
    <name type="scientific">Mucuna pruriens</name>
    <name type="common">Velvet bean</name>
    <name type="synonym">Dolichos pruriens</name>
    <dbReference type="NCBI Taxonomy" id="157652"/>
    <lineage>
        <taxon>Eukaryota</taxon>
        <taxon>Viridiplantae</taxon>
        <taxon>Streptophyta</taxon>
        <taxon>Embryophyta</taxon>
        <taxon>Tracheophyta</taxon>
        <taxon>Spermatophyta</taxon>
        <taxon>Magnoliopsida</taxon>
        <taxon>eudicotyledons</taxon>
        <taxon>Gunneridae</taxon>
        <taxon>Pentapetalae</taxon>
        <taxon>rosids</taxon>
        <taxon>fabids</taxon>
        <taxon>Fabales</taxon>
        <taxon>Fabaceae</taxon>
        <taxon>Papilionoideae</taxon>
        <taxon>50 kb inversion clade</taxon>
        <taxon>NPAAA clade</taxon>
        <taxon>indigoferoid/millettioid clade</taxon>
        <taxon>Phaseoleae</taxon>
        <taxon>Mucuna</taxon>
    </lineage>
</organism>
<accession>A0A371F383</accession>
<reference evidence="1" key="1">
    <citation type="submission" date="2018-05" db="EMBL/GenBank/DDBJ databases">
        <title>Draft genome of Mucuna pruriens seed.</title>
        <authorList>
            <person name="Nnadi N.E."/>
            <person name="Vos R."/>
            <person name="Hasami M.H."/>
            <person name="Devisetty U.K."/>
            <person name="Aguiy J.C."/>
        </authorList>
    </citation>
    <scope>NUCLEOTIDE SEQUENCE [LARGE SCALE GENOMIC DNA]</scope>
    <source>
        <strain evidence="1">JCA_2017</strain>
    </source>
</reference>
<sequence>MSPYRTMFGKACHLLAKIEHKAYWAVKKCNMAYDQAGKERTLQLIYKQKVKQFHDNRILRKKFKVDQKVLLFHSCLKIIASKLYSRWDGPFVITNVFPCGVVEVRDEAINKTFQVNRYQLKHFHEGSTPIVRELDN</sequence>
<evidence type="ECO:0000313" key="2">
    <source>
        <dbReference type="Proteomes" id="UP000257109"/>
    </source>
</evidence>
<keyword evidence="2" id="KW-1185">Reference proteome</keyword>
<name>A0A371F383_MUCPR</name>
<dbReference type="AlphaFoldDB" id="A0A371F383"/>
<gene>
    <name evidence="1" type="ORF">CR513_47826</name>
</gene>
<evidence type="ECO:0000313" key="1">
    <source>
        <dbReference type="EMBL" id="RDX72653.1"/>
    </source>
</evidence>
<protein>
    <recommendedName>
        <fullName evidence="3">Reverse transcriptase domain-containing protein</fullName>
    </recommendedName>
</protein>
<dbReference type="EMBL" id="QJKJ01010814">
    <property type="protein sequence ID" value="RDX72653.1"/>
    <property type="molecule type" value="Genomic_DNA"/>
</dbReference>
<comment type="caution">
    <text evidence="1">The sequence shown here is derived from an EMBL/GenBank/DDBJ whole genome shotgun (WGS) entry which is preliminary data.</text>
</comment>
<proteinExistence type="predicted"/>
<feature type="non-terminal residue" evidence="1">
    <location>
        <position position="1"/>
    </location>
</feature>
<feature type="non-terminal residue" evidence="1">
    <location>
        <position position="136"/>
    </location>
</feature>
<dbReference type="Proteomes" id="UP000257109">
    <property type="component" value="Unassembled WGS sequence"/>
</dbReference>